<protein>
    <submittedName>
        <fullName evidence="1">Uncharacterized protein</fullName>
    </submittedName>
</protein>
<sequence>MARSLLQPILLPHSHIADGISLSPYDSVVRPLLHSTTILCTPSFVQAQVLCSFGPLSPIMQISTASLCHYPPFSSWSVLVKTLYISSSRRPISAPAPAPAPNPAPAPGMGAAPCWYHCYPADSTSRHNGDTHACTHACTHRRLEAWCERSFAEPHHTYCTEPLSCRLVRRSMLFGTRLAPIRLLIHWLQRLDLL</sequence>
<dbReference type="Proteomes" id="UP001218218">
    <property type="component" value="Unassembled WGS sequence"/>
</dbReference>
<evidence type="ECO:0000313" key="2">
    <source>
        <dbReference type="Proteomes" id="UP001218218"/>
    </source>
</evidence>
<dbReference type="AlphaFoldDB" id="A0AAD7A1X3"/>
<accession>A0AAD7A1X3</accession>
<evidence type="ECO:0000313" key="1">
    <source>
        <dbReference type="EMBL" id="KAJ7347299.1"/>
    </source>
</evidence>
<dbReference type="EMBL" id="JARIHO010000019">
    <property type="protein sequence ID" value="KAJ7347299.1"/>
    <property type="molecule type" value="Genomic_DNA"/>
</dbReference>
<organism evidence="1 2">
    <name type="scientific">Mycena albidolilacea</name>
    <dbReference type="NCBI Taxonomy" id="1033008"/>
    <lineage>
        <taxon>Eukaryota</taxon>
        <taxon>Fungi</taxon>
        <taxon>Dikarya</taxon>
        <taxon>Basidiomycota</taxon>
        <taxon>Agaricomycotina</taxon>
        <taxon>Agaricomycetes</taxon>
        <taxon>Agaricomycetidae</taxon>
        <taxon>Agaricales</taxon>
        <taxon>Marasmiineae</taxon>
        <taxon>Mycenaceae</taxon>
        <taxon>Mycena</taxon>
    </lineage>
</organism>
<gene>
    <name evidence="1" type="ORF">DFH08DRAFT_867728</name>
</gene>
<name>A0AAD7A1X3_9AGAR</name>
<keyword evidence="2" id="KW-1185">Reference proteome</keyword>
<reference evidence="1" key="1">
    <citation type="submission" date="2023-03" db="EMBL/GenBank/DDBJ databases">
        <title>Massive genome expansion in bonnet fungi (Mycena s.s.) driven by repeated elements and novel gene families across ecological guilds.</title>
        <authorList>
            <consortium name="Lawrence Berkeley National Laboratory"/>
            <person name="Harder C.B."/>
            <person name="Miyauchi S."/>
            <person name="Viragh M."/>
            <person name="Kuo A."/>
            <person name="Thoen E."/>
            <person name="Andreopoulos B."/>
            <person name="Lu D."/>
            <person name="Skrede I."/>
            <person name="Drula E."/>
            <person name="Henrissat B."/>
            <person name="Morin E."/>
            <person name="Kohler A."/>
            <person name="Barry K."/>
            <person name="LaButti K."/>
            <person name="Morin E."/>
            <person name="Salamov A."/>
            <person name="Lipzen A."/>
            <person name="Mereny Z."/>
            <person name="Hegedus B."/>
            <person name="Baldrian P."/>
            <person name="Stursova M."/>
            <person name="Weitz H."/>
            <person name="Taylor A."/>
            <person name="Grigoriev I.V."/>
            <person name="Nagy L.G."/>
            <person name="Martin F."/>
            <person name="Kauserud H."/>
        </authorList>
    </citation>
    <scope>NUCLEOTIDE SEQUENCE</scope>
    <source>
        <strain evidence="1">CBHHK002</strain>
    </source>
</reference>
<proteinExistence type="predicted"/>
<comment type="caution">
    <text evidence="1">The sequence shown here is derived from an EMBL/GenBank/DDBJ whole genome shotgun (WGS) entry which is preliminary data.</text>
</comment>